<dbReference type="Proteomes" id="UP000008068">
    <property type="component" value="Unassembled WGS sequence"/>
</dbReference>
<proteinExistence type="predicted"/>
<dbReference type="InParanoid" id="G0N5J3"/>
<dbReference type="AlphaFoldDB" id="G0N5J3"/>
<sequence length="158" mass="17820">MPVFNVTDNSSTISVYPAPDGVVATILLFMFSVTFLAICCPFICCCAIIAIVWLIVTRRRPNGYSKVELLVFHSVTLSMVSFRKLLKSSNIQTFSFHPRIRKNNSKMAKSTTQFSQTTVLLLYTVWSMFTCFCYVAICIVVWFLAKKKFDKPNATSAA</sequence>
<evidence type="ECO:0000313" key="3">
    <source>
        <dbReference type="Proteomes" id="UP000008068"/>
    </source>
</evidence>
<evidence type="ECO:0000313" key="2">
    <source>
        <dbReference type="EMBL" id="EGT53163.1"/>
    </source>
</evidence>
<dbReference type="HOGENOM" id="CLU_1670909_0_0_1"/>
<keyword evidence="1" id="KW-1133">Transmembrane helix</keyword>
<accession>G0N5J3</accession>
<name>G0N5J3_CAEBE</name>
<feature type="transmembrane region" description="Helical" evidence="1">
    <location>
        <begin position="120"/>
        <end position="145"/>
    </location>
</feature>
<keyword evidence="3" id="KW-1185">Reference proteome</keyword>
<protein>
    <submittedName>
        <fullName evidence="2">Uncharacterized protein</fullName>
    </submittedName>
</protein>
<dbReference type="EMBL" id="GL379840">
    <property type="protein sequence ID" value="EGT53163.1"/>
    <property type="molecule type" value="Genomic_DNA"/>
</dbReference>
<feature type="transmembrane region" description="Helical" evidence="1">
    <location>
        <begin position="22"/>
        <end position="55"/>
    </location>
</feature>
<gene>
    <name evidence="2" type="ORF">CAEBREN_24800</name>
</gene>
<evidence type="ECO:0000256" key="1">
    <source>
        <dbReference type="SAM" id="Phobius"/>
    </source>
</evidence>
<keyword evidence="1" id="KW-0812">Transmembrane</keyword>
<keyword evidence="1" id="KW-0472">Membrane</keyword>
<reference evidence="3" key="1">
    <citation type="submission" date="2011-07" db="EMBL/GenBank/DDBJ databases">
        <authorList>
            <consortium name="Caenorhabditis brenneri Sequencing and Analysis Consortium"/>
            <person name="Wilson R.K."/>
        </authorList>
    </citation>
    <scope>NUCLEOTIDE SEQUENCE [LARGE SCALE GENOMIC DNA]</scope>
    <source>
        <strain evidence="3">PB2801</strain>
    </source>
</reference>
<organism evidence="3">
    <name type="scientific">Caenorhabditis brenneri</name>
    <name type="common">Nematode worm</name>
    <dbReference type="NCBI Taxonomy" id="135651"/>
    <lineage>
        <taxon>Eukaryota</taxon>
        <taxon>Metazoa</taxon>
        <taxon>Ecdysozoa</taxon>
        <taxon>Nematoda</taxon>
        <taxon>Chromadorea</taxon>
        <taxon>Rhabditida</taxon>
        <taxon>Rhabditina</taxon>
        <taxon>Rhabditomorpha</taxon>
        <taxon>Rhabditoidea</taxon>
        <taxon>Rhabditidae</taxon>
        <taxon>Peloderinae</taxon>
        <taxon>Caenorhabditis</taxon>
    </lineage>
</organism>